<keyword evidence="2" id="KW-1185">Reference proteome</keyword>
<accession>A0A9D4IPK9</accession>
<evidence type="ECO:0000313" key="1">
    <source>
        <dbReference type="EMBL" id="KAH3781985.1"/>
    </source>
</evidence>
<reference evidence="1" key="2">
    <citation type="submission" date="2020-11" db="EMBL/GenBank/DDBJ databases">
        <authorList>
            <person name="McCartney M.A."/>
            <person name="Auch B."/>
            <person name="Kono T."/>
            <person name="Mallez S."/>
            <person name="Becker A."/>
            <person name="Gohl D.M."/>
            <person name="Silverstein K.A.T."/>
            <person name="Koren S."/>
            <person name="Bechman K.B."/>
            <person name="Herman A."/>
            <person name="Abrahante J.E."/>
            <person name="Garbe J."/>
        </authorList>
    </citation>
    <scope>NUCLEOTIDE SEQUENCE</scope>
    <source>
        <strain evidence="1">Duluth1</strain>
        <tissue evidence="1">Whole animal</tissue>
    </source>
</reference>
<protein>
    <submittedName>
        <fullName evidence="1">Uncharacterized protein</fullName>
    </submittedName>
</protein>
<proteinExistence type="predicted"/>
<evidence type="ECO:0000313" key="2">
    <source>
        <dbReference type="Proteomes" id="UP000828390"/>
    </source>
</evidence>
<gene>
    <name evidence="1" type="ORF">DPMN_159896</name>
</gene>
<sequence>MSINIFGKTNAESSQRVIFGGVTLSQAVNTFLRRDGKNTAAEHINMDNHTLINVSDPANAQDAATKHYVDHRAVSKSGDTMTGNLNMGGRSVHGAPVHYPTLYSGHEAQSWTQVNSLVNEATSSHKKYVDDQDAVAKQYADHLTKK</sequence>
<dbReference type="EMBL" id="JAIWYP010000008">
    <property type="protein sequence ID" value="KAH3781985.1"/>
    <property type="molecule type" value="Genomic_DNA"/>
</dbReference>
<dbReference type="AlphaFoldDB" id="A0A9D4IPK9"/>
<dbReference type="Proteomes" id="UP000828390">
    <property type="component" value="Unassembled WGS sequence"/>
</dbReference>
<name>A0A9D4IPK9_DREPO</name>
<comment type="caution">
    <text evidence="1">The sequence shown here is derived from an EMBL/GenBank/DDBJ whole genome shotgun (WGS) entry which is preliminary data.</text>
</comment>
<reference evidence="1" key="1">
    <citation type="journal article" date="2019" name="bioRxiv">
        <title>The Genome of the Zebra Mussel, Dreissena polymorpha: A Resource for Invasive Species Research.</title>
        <authorList>
            <person name="McCartney M.A."/>
            <person name="Auch B."/>
            <person name="Kono T."/>
            <person name="Mallez S."/>
            <person name="Zhang Y."/>
            <person name="Obille A."/>
            <person name="Becker A."/>
            <person name="Abrahante J.E."/>
            <person name="Garbe J."/>
            <person name="Badalamenti J.P."/>
            <person name="Herman A."/>
            <person name="Mangelson H."/>
            <person name="Liachko I."/>
            <person name="Sullivan S."/>
            <person name="Sone E.D."/>
            <person name="Koren S."/>
            <person name="Silverstein K.A.T."/>
            <person name="Beckman K.B."/>
            <person name="Gohl D.M."/>
        </authorList>
    </citation>
    <scope>NUCLEOTIDE SEQUENCE</scope>
    <source>
        <strain evidence="1">Duluth1</strain>
        <tissue evidence="1">Whole animal</tissue>
    </source>
</reference>
<organism evidence="1 2">
    <name type="scientific">Dreissena polymorpha</name>
    <name type="common">Zebra mussel</name>
    <name type="synonym">Mytilus polymorpha</name>
    <dbReference type="NCBI Taxonomy" id="45954"/>
    <lineage>
        <taxon>Eukaryota</taxon>
        <taxon>Metazoa</taxon>
        <taxon>Spiralia</taxon>
        <taxon>Lophotrochozoa</taxon>
        <taxon>Mollusca</taxon>
        <taxon>Bivalvia</taxon>
        <taxon>Autobranchia</taxon>
        <taxon>Heteroconchia</taxon>
        <taxon>Euheterodonta</taxon>
        <taxon>Imparidentia</taxon>
        <taxon>Neoheterodontei</taxon>
        <taxon>Myida</taxon>
        <taxon>Dreissenoidea</taxon>
        <taxon>Dreissenidae</taxon>
        <taxon>Dreissena</taxon>
    </lineage>
</organism>